<dbReference type="Pfam" id="PF10109">
    <property type="entry name" value="Phage_TAC_7"/>
    <property type="match status" value="1"/>
</dbReference>
<proteinExistence type="predicted"/>
<organism evidence="1">
    <name type="scientific">Caudovirales sp. ctCpR1</name>
    <dbReference type="NCBI Taxonomy" id="2825760"/>
    <lineage>
        <taxon>Viruses</taxon>
        <taxon>Duplodnaviria</taxon>
        <taxon>Heunggongvirae</taxon>
        <taxon>Uroviricota</taxon>
        <taxon>Caudoviricetes</taxon>
    </lineage>
</organism>
<protein>
    <submittedName>
        <fullName evidence="1">Tail assembly chaperone protein</fullName>
    </submittedName>
</protein>
<dbReference type="InterPro" id="IPR019289">
    <property type="entry name" value="Phage_tail_E/E"/>
</dbReference>
<name>A0A8S5V8Z8_9CAUD</name>
<reference evidence="1" key="1">
    <citation type="journal article" date="2021" name="Proc. Natl. Acad. Sci. U.S.A.">
        <title>A Catalog of Tens of Thousands of Viruses from Human Metagenomes Reveals Hidden Associations with Chronic Diseases.</title>
        <authorList>
            <person name="Tisza M.J."/>
            <person name="Buck C.B."/>
        </authorList>
    </citation>
    <scope>NUCLEOTIDE SEQUENCE</scope>
    <source>
        <strain evidence="1">CtCpR1</strain>
    </source>
</reference>
<accession>A0A8S5V8Z8</accession>
<sequence>MDIIKLAKPYVFEGTEYGEIDLNGLDKLTVQDAIDAQLALTGQPGTVILPERSTAYIARLCAKAAGLPIEFFELLPVGAARKVRGAFTEFMTSDADEDKGTVLKLKAPYTYKGKTYKEVDMSGAAELTVLDMAQAENELAAAGHVAAEPALDYLYCCLMAARASGMDKEFFTGMPLAEATHIKNAMNGDRFFE</sequence>
<dbReference type="EMBL" id="BK016224">
    <property type="protein sequence ID" value="DAG03115.1"/>
    <property type="molecule type" value="Genomic_DNA"/>
</dbReference>
<evidence type="ECO:0000313" key="1">
    <source>
        <dbReference type="EMBL" id="DAG03115.1"/>
    </source>
</evidence>